<dbReference type="AlphaFoldDB" id="A0A0F9L1M0"/>
<sequence>MAIKCPYCQSDVVESTLNDDTIVDVIDEDGEVTHELQVYECTNDKCDTTFCM</sequence>
<proteinExistence type="predicted"/>
<gene>
    <name evidence="1" type="ORF">LCGC14_1633410</name>
</gene>
<protein>
    <submittedName>
        <fullName evidence="1">Uncharacterized protein</fullName>
    </submittedName>
</protein>
<dbReference type="EMBL" id="LAZR01013508">
    <property type="protein sequence ID" value="KKM21640.1"/>
    <property type="molecule type" value="Genomic_DNA"/>
</dbReference>
<comment type="caution">
    <text evidence="1">The sequence shown here is derived from an EMBL/GenBank/DDBJ whole genome shotgun (WGS) entry which is preliminary data.</text>
</comment>
<organism evidence="1">
    <name type="scientific">marine sediment metagenome</name>
    <dbReference type="NCBI Taxonomy" id="412755"/>
    <lineage>
        <taxon>unclassified sequences</taxon>
        <taxon>metagenomes</taxon>
        <taxon>ecological metagenomes</taxon>
    </lineage>
</organism>
<evidence type="ECO:0000313" key="1">
    <source>
        <dbReference type="EMBL" id="KKM21640.1"/>
    </source>
</evidence>
<name>A0A0F9L1M0_9ZZZZ</name>
<reference evidence="1" key="1">
    <citation type="journal article" date="2015" name="Nature">
        <title>Complex archaea that bridge the gap between prokaryotes and eukaryotes.</title>
        <authorList>
            <person name="Spang A."/>
            <person name="Saw J.H."/>
            <person name="Jorgensen S.L."/>
            <person name="Zaremba-Niedzwiedzka K."/>
            <person name="Martijn J."/>
            <person name="Lind A.E."/>
            <person name="van Eijk R."/>
            <person name="Schleper C."/>
            <person name="Guy L."/>
            <person name="Ettema T.J."/>
        </authorList>
    </citation>
    <scope>NUCLEOTIDE SEQUENCE</scope>
</reference>
<accession>A0A0F9L1M0</accession>